<dbReference type="InterPro" id="IPR018531">
    <property type="entry name" value="DUF1993"/>
</dbReference>
<dbReference type="SUPFAM" id="SSF109854">
    <property type="entry name" value="DinB/YfiT-like putative metalloenzymes"/>
    <property type="match status" value="1"/>
</dbReference>
<dbReference type="Gene3D" id="1.20.120.450">
    <property type="entry name" value="dinb family like domain"/>
    <property type="match status" value="1"/>
</dbReference>
<feature type="signal peptide" evidence="1">
    <location>
        <begin position="1"/>
        <end position="21"/>
    </location>
</feature>
<evidence type="ECO:0000313" key="2">
    <source>
        <dbReference type="EMBL" id="KFX45762.1"/>
    </source>
</evidence>
<dbReference type="HOGENOM" id="CLU_571310_0_0_1"/>
<proteinExistence type="predicted"/>
<evidence type="ECO:0000256" key="1">
    <source>
        <dbReference type="SAM" id="SignalP"/>
    </source>
</evidence>
<dbReference type="PANTHER" id="PTHR36922">
    <property type="entry name" value="BLL2446 PROTEIN"/>
    <property type="match status" value="1"/>
</dbReference>
<dbReference type="Pfam" id="PF09351">
    <property type="entry name" value="DUF1993"/>
    <property type="match status" value="1"/>
</dbReference>
<dbReference type="EMBL" id="JPOX01000022">
    <property type="protein sequence ID" value="KFX45762.1"/>
    <property type="molecule type" value="Genomic_DNA"/>
</dbReference>
<accession>A0A093UZP3</accession>
<reference evidence="2" key="1">
    <citation type="journal article" date="2014" name="PLoS Genet.">
        <title>Signature Gene Expression Reveals Novel Clues to the Molecular Mechanisms of Dimorphic Transition in Penicillium marneffei.</title>
        <authorList>
            <person name="Yang E."/>
            <person name="Wang G."/>
            <person name="Cai J."/>
            <person name="Woo P.C."/>
            <person name="Lau S.K."/>
            <person name="Yuen K.-Y."/>
            <person name="Chow W.-N."/>
            <person name="Lin X."/>
        </authorList>
    </citation>
    <scope>NUCLEOTIDE SEQUENCE [LARGE SCALE GENOMIC DNA]</scope>
    <source>
        <strain evidence="2">PM1</strain>
    </source>
</reference>
<dbReference type="PANTHER" id="PTHR36922:SF1">
    <property type="entry name" value="DUF1993 DOMAIN-CONTAINING PROTEIN"/>
    <property type="match status" value="1"/>
</dbReference>
<comment type="caution">
    <text evidence="2">The sequence shown here is derived from an EMBL/GenBank/DDBJ whole genome shotgun (WGS) entry which is preliminary data.</text>
</comment>
<dbReference type="AlphaFoldDB" id="A0A093UZP3"/>
<name>A0A093UZP3_TALMA</name>
<dbReference type="InterPro" id="IPR034660">
    <property type="entry name" value="DinB/YfiT-like"/>
</dbReference>
<feature type="chain" id="PRO_5001887972" evidence="1">
    <location>
        <begin position="22"/>
        <end position="478"/>
    </location>
</feature>
<dbReference type="eggNOG" id="ENOG502SP5S">
    <property type="taxonomic scope" value="Eukaryota"/>
</dbReference>
<sequence length="478" mass="51524">MASSIIINILALSCAIRQASAAFSLNTGGPNWDYTTKDLASSTSQACKDAYSATIECDDVLVGIAASLNPSFHPQASDLQRLCTTTCSDSLAQYVANVKSACNQPGDLAGLCSGNKNLFQAPVEAAGEYLQYKYGEACAMNGSDYCFLTYSHSKDWAKEEFPCSDTCAIQFYQNAHDQPGSAYFFSYMDLCNQTSYWEETLAGGWNTVVLCGDGGNQTTTASSTSISAMTSVASTGPASTTTISASTATSAASTTGSATGTSTSTGVVANYYHQYHTTSGLSQCNNGPDQCRYDIVRYPLEQSEKMIYTLYDSSILVLQGILGTLTHILKKAEQQPNADALLTNARLYEDMYPMPDQVRLATQYSENILARLTGREPVTFDRDLTTYAKCYERIDLVLKSLKEADKDVVNSHAEVVVPTPLGPGTVVDMKTAVWVHSIALPNIYFHLTTAYGILRKEGVPLGKADYYVGLAPIALSQK</sequence>
<protein>
    <submittedName>
        <fullName evidence="2">Uncharacterized protein</fullName>
    </submittedName>
</protein>
<keyword evidence="1" id="KW-0732">Signal</keyword>
<gene>
    <name evidence="2" type="ORF">GQ26_0221420</name>
</gene>
<organism evidence="2">
    <name type="scientific">Talaromyces marneffei PM1</name>
    <dbReference type="NCBI Taxonomy" id="1077442"/>
    <lineage>
        <taxon>Eukaryota</taxon>
        <taxon>Fungi</taxon>
        <taxon>Dikarya</taxon>
        <taxon>Ascomycota</taxon>
        <taxon>Pezizomycotina</taxon>
        <taxon>Eurotiomycetes</taxon>
        <taxon>Eurotiomycetidae</taxon>
        <taxon>Eurotiales</taxon>
        <taxon>Trichocomaceae</taxon>
        <taxon>Talaromyces</taxon>
        <taxon>Talaromyces sect. Talaromyces</taxon>
    </lineage>
</organism>